<evidence type="ECO:0000259" key="14">
    <source>
        <dbReference type="PROSITE" id="PS50006"/>
    </source>
</evidence>
<dbReference type="PANTHER" id="PTHR12162">
    <property type="entry name" value="NIBRIN-RELATED"/>
    <property type="match status" value="1"/>
</dbReference>
<accession>A0A9D3Q0R7</accession>
<dbReference type="GO" id="GO:0003684">
    <property type="term" value="F:damaged DNA binding"/>
    <property type="evidence" value="ECO:0007669"/>
    <property type="project" value="TreeGrafter"/>
</dbReference>
<dbReference type="InterPro" id="IPR001357">
    <property type="entry name" value="BRCT_dom"/>
</dbReference>
<dbReference type="GO" id="GO:0000723">
    <property type="term" value="P:telomere maintenance"/>
    <property type="evidence" value="ECO:0007669"/>
    <property type="project" value="InterPro"/>
</dbReference>
<feature type="region of interest" description="Disordered" evidence="13">
    <location>
        <begin position="709"/>
        <end position="740"/>
    </location>
</feature>
<evidence type="ECO:0000256" key="2">
    <source>
        <dbReference type="ARBA" id="ARBA00004574"/>
    </source>
</evidence>
<evidence type="ECO:0000256" key="10">
    <source>
        <dbReference type="ARBA" id="ARBA00023306"/>
    </source>
</evidence>
<dbReference type="SMART" id="SM01348">
    <property type="entry name" value="Nbs1_C"/>
    <property type="match status" value="1"/>
</dbReference>
<dbReference type="GO" id="GO:0000781">
    <property type="term" value="C:chromosome, telomeric region"/>
    <property type="evidence" value="ECO:0007669"/>
    <property type="project" value="UniProtKB-SubCell"/>
</dbReference>
<dbReference type="InterPro" id="IPR032429">
    <property type="entry name" value="Nibrin_BRCT2"/>
</dbReference>
<dbReference type="OrthoDB" id="552194at2759"/>
<feature type="compositionally biased region" description="Polar residues" evidence="13">
    <location>
        <begin position="506"/>
        <end position="522"/>
    </location>
</feature>
<dbReference type="SUPFAM" id="SSF52113">
    <property type="entry name" value="BRCT domain"/>
    <property type="match status" value="1"/>
</dbReference>
<dbReference type="Pfam" id="PF08599">
    <property type="entry name" value="Nbs1_C"/>
    <property type="match status" value="1"/>
</dbReference>
<keyword evidence="16" id="KW-1185">Reference proteome</keyword>
<keyword evidence="10 12" id="KW-0131">Cell cycle</keyword>
<evidence type="ECO:0000256" key="4">
    <source>
        <dbReference type="ARBA" id="ARBA00022454"/>
    </source>
</evidence>
<dbReference type="Pfam" id="PF00498">
    <property type="entry name" value="FHA"/>
    <property type="match status" value="1"/>
</dbReference>
<dbReference type="Proteomes" id="UP001046870">
    <property type="component" value="Chromosome 10"/>
</dbReference>
<keyword evidence="6 12" id="KW-0779">Telomere</keyword>
<name>A0A9D3Q0R7_MEGAT</name>
<sequence>MWKLNPVEAGGETYYLLPGETYVVGRKNCEVLLQNDQSISRVHAHLTVSSPNGSQNEPTTLTLKDSSKYGTFVNGERLANEAPKVLRSGDRVTFGVFHSKFRVVYEPLVVCSSCVDNEGKAGLSRDIQQLGGQLVNSWIRDCTHLVMPSVKVTIKTICALICCRPIVKPEFFSELRRALQQKRPPPKPESFYPEIDEPSLNKEDVDLKARPARKSLFRGKTFIFLSAKQQKRLSSAVAFGGGQSQLLEEGSLPVSVLESTGSCVVDVATSNSQALLPVATKKWSDSVARILQRKGLRFIAESEIGLAAIYVTTDKYCNPLSQGDSERVTMNPTIPSATMSQSTAVDETVLPAASQNVTAYAPDTEPSQGISSRMNTSTSGVRAVAETPEKEQRWAGSSSRATMAKDPAITCTVAESMMSSYSATGAASLENKREKATLAPRSNNDNSAALKPALNNGNKNKSPQKQSISLTNYFQPVCKKRTREGSDPADQLEAKHSRREGEGLEESTSAPQHSNPWRQSPQATSASKPLLAAPAPKGDGPGPSLSLGAGPSREVERDEAGWRPSSKKRKEMEPSNLVEDLEMDDLESIMSLPMEEPEEPAASSKKQRLEPVAKVKQEEVSFTEASKPEQGLSSLKQSKAEHKTVSVKEETKDSRGEGGEDVPRTCCWKNFKKFRKVPVPGMNGLPNIIGGSDLVAHNRAKNSELEEWLQEAAEEDQQNSKEEMLGDDLFRYNPKPSKRR</sequence>
<dbReference type="EMBL" id="JAFDVH010000010">
    <property type="protein sequence ID" value="KAG7470009.1"/>
    <property type="molecule type" value="Genomic_DNA"/>
</dbReference>
<feature type="compositionally biased region" description="Low complexity" evidence="13">
    <location>
        <begin position="523"/>
        <end position="552"/>
    </location>
</feature>
<dbReference type="CDD" id="cd17741">
    <property type="entry name" value="BRCT_nibrin"/>
    <property type="match status" value="1"/>
</dbReference>
<dbReference type="PANTHER" id="PTHR12162:SF0">
    <property type="entry name" value="NIBRIN"/>
    <property type="match status" value="1"/>
</dbReference>
<dbReference type="PIRSF" id="PIRSF011869">
    <property type="entry name" value="Nibrin_animal"/>
    <property type="match status" value="1"/>
</dbReference>
<feature type="domain" description="FHA" evidence="14">
    <location>
        <begin position="22"/>
        <end position="78"/>
    </location>
</feature>
<gene>
    <name evidence="15" type="ORF">MATL_G00134790</name>
</gene>
<dbReference type="Gene3D" id="2.60.200.20">
    <property type="match status" value="1"/>
</dbReference>
<dbReference type="Gene3D" id="3.40.50.10980">
    <property type="entry name" value="Nibrin, BRCT2 domain"/>
    <property type="match status" value="1"/>
</dbReference>
<evidence type="ECO:0000256" key="13">
    <source>
        <dbReference type="SAM" id="MobiDB-lite"/>
    </source>
</evidence>
<dbReference type="InterPro" id="IPR013908">
    <property type="entry name" value="Nibrin_C"/>
</dbReference>
<evidence type="ECO:0000256" key="7">
    <source>
        <dbReference type="ARBA" id="ARBA00023204"/>
    </source>
</evidence>
<feature type="compositionally biased region" description="Polar residues" evidence="13">
    <location>
        <begin position="455"/>
        <end position="474"/>
    </location>
</feature>
<feature type="region of interest" description="Disordered" evidence="13">
    <location>
        <begin position="432"/>
        <end position="662"/>
    </location>
</feature>
<dbReference type="InterPro" id="IPR016592">
    <property type="entry name" value="Nibrin_met"/>
</dbReference>
<dbReference type="FunFam" id="3.40.50.10980:FF:000001">
    <property type="entry name" value="Nibrin"/>
    <property type="match status" value="1"/>
</dbReference>
<dbReference type="InterPro" id="IPR000253">
    <property type="entry name" value="FHA_dom"/>
</dbReference>
<evidence type="ECO:0000313" key="15">
    <source>
        <dbReference type="EMBL" id="KAG7470009.1"/>
    </source>
</evidence>
<protein>
    <recommendedName>
        <fullName evidence="3 12">Nibrin</fullName>
    </recommendedName>
</protein>
<dbReference type="PROSITE" id="PS50006">
    <property type="entry name" value="FHA_DOMAIN"/>
    <property type="match status" value="1"/>
</dbReference>
<comment type="subcellular location">
    <subcellularLocation>
        <location evidence="2">Chromosome</location>
        <location evidence="2">Telomere</location>
    </subcellularLocation>
    <subcellularLocation>
        <location evidence="1">Nucleus</location>
        <location evidence="1">PML body</location>
    </subcellularLocation>
</comment>
<feature type="region of interest" description="Disordered" evidence="13">
    <location>
        <begin position="360"/>
        <end position="405"/>
    </location>
</feature>
<proteinExistence type="inferred from homology"/>
<evidence type="ECO:0000256" key="11">
    <source>
        <dbReference type="ARBA" id="ARBA00044757"/>
    </source>
</evidence>
<evidence type="ECO:0000256" key="12">
    <source>
        <dbReference type="PIRNR" id="PIRNR011869"/>
    </source>
</evidence>
<dbReference type="AlphaFoldDB" id="A0A9D3Q0R7"/>
<dbReference type="SUPFAM" id="SSF49879">
    <property type="entry name" value="SMAD/FHA domain"/>
    <property type="match status" value="1"/>
</dbReference>
<evidence type="ECO:0000256" key="5">
    <source>
        <dbReference type="ARBA" id="ARBA00022763"/>
    </source>
</evidence>
<dbReference type="Gene3D" id="3.40.50.10190">
    <property type="entry name" value="BRCT domain"/>
    <property type="match status" value="1"/>
</dbReference>
<dbReference type="GO" id="GO:0007095">
    <property type="term" value="P:mitotic G2 DNA damage checkpoint signaling"/>
    <property type="evidence" value="ECO:0007669"/>
    <property type="project" value="InterPro"/>
</dbReference>
<comment type="subunit">
    <text evidence="12">Component of the MRN complex.</text>
</comment>
<dbReference type="InterPro" id="IPR040227">
    <property type="entry name" value="Nibrin-rel"/>
</dbReference>
<evidence type="ECO:0000256" key="1">
    <source>
        <dbReference type="ARBA" id="ARBA00004322"/>
    </source>
</evidence>
<evidence type="ECO:0000256" key="6">
    <source>
        <dbReference type="ARBA" id="ARBA00022895"/>
    </source>
</evidence>
<dbReference type="InterPro" id="IPR008984">
    <property type="entry name" value="SMAD_FHA_dom_sf"/>
</dbReference>
<keyword evidence="4" id="KW-0158">Chromosome</keyword>
<organism evidence="15 16">
    <name type="scientific">Megalops atlanticus</name>
    <name type="common">Tarpon</name>
    <name type="synonym">Clupea gigantea</name>
    <dbReference type="NCBI Taxonomy" id="7932"/>
    <lineage>
        <taxon>Eukaryota</taxon>
        <taxon>Metazoa</taxon>
        <taxon>Chordata</taxon>
        <taxon>Craniata</taxon>
        <taxon>Vertebrata</taxon>
        <taxon>Euteleostomi</taxon>
        <taxon>Actinopterygii</taxon>
        <taxon>Neopterygii</taxon>
        <taxon>Teleostei</taxon>
        <taxon>Elopiformes</taxon>
        <taxon>Megalopidae</taxon>
        <taxon>Megalops</taxon>
    </lineage>
</organism>
<dbReference type="GO" id="GO:0016605">
    <property type="term" value="C:PML body"/>
    <property type="evidence" value="ECO:0007669"/>
    <property type="project" value="UniProtKB-SubCell"/>
</dbReference>
<dbReference type="CDD" id="cd22667">
    <property type="entry name" value="FHA_NBN"/>
    <property type="match status" value="1"/>
</dbReference>
<dbReference type="GO" id="GO:0000724">
    <property type="term" value="P:double-strand break repair via homologous recombination"/>
    <property type="evidence" value="ECO:0007669"/>
    <property type="project" value="TreeGrafter"/>
</dbReference>
<comment type="similarity">
    <text evidence="11">Belongs to the Nibrin family.</text>
</comment>
<comment type="function">
    <text evidence="12">Component of the MRN complex, which plays a central role in double-strand break (DSB) repair, DNA recombination, maintenance of telomere integrity and meiosis. The MRN complex is involved in the repair of DNA double-strand breaks (DSBs) via homologous recombination (HR), an error-free mechanism which primarily occurs during S and G2 phases. The complex (1) mediates the end resection of damaged DNA, which generates proper single-stranded DNA, a key initial steps in HR, and is (2) required for the recruitment of other repair factors and efficient activation of ATM and ATR upon DNA damage. The MRN complex possesses single-strand endonuclease activity and double-strand-specific 3'-5' exonuclease activity, which are provided by MRE11, to initiate end resection, which is required for single-strand invasion and recombination. Within the MRN complex, nbn acts as a protein-protein adapter, which specifically recognizes and binds phosphorylated proteins, promoting their recruitment to DNA damage sites. Recruits mre11 and rad50 components of the MRN complex to DSBs in response to DNA damage. Promotes the recruitment of PI3/PI4-kinase family members atm, atr, and probably DNA-PKcs to the DNA damage sites, activating their functions. Mediates the recruitment of phosphorylated rbbp8/CtIP to DSBs, leading to cooperation between the MRN complex and rbbp8/CtIP to initiate end resection.</text>
</comment>
<dbReference type="InterPro" id="IPR043014">
    <property type="entry name" value="Nibrin_BRCT2_sf"/>
</dbReference>
<keyword evidence="7 12" id="KW-0234">DNA repair</keyword>
<keyword evidence="9 12" id="KW-0469">Meiosis</keyword>
<reference evidence="15" key="1">
    <citation type="submission" date="2021-01" db="EMBL/GenBank/DDBJ databases">
        <authorList>
            <person name="Zahm M."/>
            <person name="Roques C."/>
            <person name="Cabau C."/>
            <person name="Klopp C."/>
            <person name="Donnadieu C."/>
            <person name="Jouanno E."/>
            <person name="Lampietro C."/>
            <person name="Louis A."/>
            <person name="Herpin A."/>
            <person name="Echchiki A."/>
            <person name="Berthelot C."/>
            <person name="Parey E."/>
            <person name="Roest-Crollius H."/>
            <person name="Braasch I."/>
            <person name="Postlethwait J."/>
            <person name="Bobe J."/>
            <person name="Montfort J."/>
            <person name="Bouchez O."/>
            <person name="Begum T."/>
            <person name="Mejri S."/>
            <person name="Adams A."/>
            <person name="Chen W.-J."/>
            <person name="Guiguen Y."/>
        </authorList>
    </citation>
    <scope>NUCLEOTIDE SEQUENCE</scope>
    <source>
        <strain evidence="15">YG-15Mar2019-1</strain>
        <tissue evidence="15">Brain</tissue>
    </source>
</reference>
<feature type="compositionally biased region" description="Basic and acidic residues" evidence="13">
    <location>
        <begin position="718"/>
        <end position="730"/>
    </location>
</feature>
<feature type="compositionally biased region" description="Polar residues" evidence="13">
    <location>
        <begin position="365"/>
        <end position="380"/>
    </location>
</feature>
<evidence type="ECO:0000256" key="3">
    <source>
        <dbReference type="ARBA" id="ARBA00020013"/>
    </source>
</evidence>
<evidence type="ECO:0000256" key="8">
    <source>
        <dbReference type="ARBA" id="ARBA00023242"/>
    </source>
</evidence>
<dbReference type="InterPro" id="IPR036420">
    <property type="entry name" value="BRCT_dom_sf"/>
</dbReference>
<evidence type="ECO:0000256" key="9">
    <source>
        <dbReference type="ARBA" id="ARBA00023254"/>
    </source>
</evidence>
<keyword evidence="8 12" id="KW-0539">Nucleus</keyword>
<feature type="compositionally biased region" description="Basic and acidic residues" evidence="13">
    <location>
        <begin position="638"/>
        <end position="662"/>
    </location>
</feature>
<keyword evidence="5 12" id="KW-0227">DNA damage</keyword>
<evidence type="ECO:0000313" key="16">
    <source>
        <dbReference type="Proteomes" id="UP001046870"/>
    </source>
</evidence>
<feature type="compositionally biased region" description="Basic and acidic residues" evidence="13">
    <location>
        <begin position="607"/>
        <end position="619"/>
    </location>
</feature>
<dbReference type="Pfam" id="PF16508">
    <property type="entry name" value="NIBRIN_BRCT_II"/>
    <property type="match status" value="1"/>
</dbReference>
<dbReference type="SMART" id="SM00240">
    <property type="entry name" value="FHA"/>
    <property type="match status" value="1"/>
</dbReference>
<dbReference type="Pfam" id="PF00533">
    <property type="entry name" value="BRCT"/>
    <property type="match status" value="1"/>
</dbReference>
<dbReference type="GO" id="GO:0051321">
    <property type="term" value="P:meiotic cell cycle"/>
    <property type="evidence" value="ECO:0007669"/>
    <property type="project" value="UniProtKB-KW"/>
</dbReference>
<dbReference type="GO" id="GO:0030870">
    <property type="term" value="C:Mre11 complex"/>
    <property type="evidence" value="ECO:0007669"/>
    <property type="project" value="InterPro"/>
</dbReference>
<comment type="caution">
    <text evidence="15">The sequence shown here is derived from an EMBL/GenBank/DDBJ whole genome shotgun (WGS) entry which is preliminary data.</text>
</comment>
<dbReference type="FunFam" id="2.60.200.20:FF:000017">
    <property type="entry name" value="Nibrin"/>
    <property type="match status" value="1"/>
</dbReference>
<feature type="compositionally biased region" description="Basic and acidic residues" evidence="13">
    <location>
        <begin position="492"/>
        <end position="502"/>
    </location>
</feature>